<evidence type="ECO:0000313" key="2">
    <source>
        <dbReference type="EMBL" id="CAI3999442.1"/>
    </source>
</evidence>
<reference evidence="2" key="1">
    <citation type="submission" date="2022-10" db="EMBL/GenBank/DDBJ databases">
        <authorList>
            <person name="Chen Y."/>
            <person name="Dougan E. K."/>
            <person name="Chan C."/>
            <person name="Rhodes N."/>
            <person name="Thang M."/>
        </authorList>
    </citation>
    <scope>NUCLEOTIDE SEQUENCE</scope>
</reference>
<dbReference type="AlphaFoldDB" id="A0A9P1G6V4"/>
<sequence>MASPKWNALMTEGLELLEQLKRSFLELPEDCQMRNPAQLRNGLCVDSWLGLLEHVLQQGAPEVVPSGARFALDVYGLESTLEMEGEAVQVHCIATEPTFFGNYAPPDDLDGQIIDLVATRCPSSARLQLKPQGLSFARDLARHAEVRAWQQKIGDTCTVNSLGLVPEDIANLNFTPGVEVNLALPGGGEVRKSPQQKVVLSDHLPIAFTVQWEDGEKQHQLFCTSMNMLAQRYLDFNFWNACPHEDLEGLWQMASRLRATADRKTKWLPQEYSNLGRTPGLSDEDLAVASDSPLINWERVNRWLWRWIARVQREASKAQVAGNSMAPDAVRQGVFVQLLMSLEDSERPDLLLLQEFGLEELGPDDLQHLQECLAKQRPMLRPLLECYELVNLSPKLEVRRAWKCSFSDTGLLLAKKSLLDKYQFSPLNCAAKGQRCELQQIYTANSGKPIVGAQLQDLQGRPLANLFGVHAEKSKTEEVLKGLFRFAASIADVPTLVVGDFNAVLRAPSQSVCWGYFGTAPEKGKADDGGKGQPAQPMQQGKGKSKGKEAKEPSTPPTQATQAQATQGSGSFGEKAQPAAVVSGRMKNVEFQAKKVIQDWNALPEDQKPQTMQLVLDRIIEALPPEQQRYAIDKLMAAGAQNGGAEEAEVEQNEEQQETEPMEDAPNGNHEPSAEYKAMDEFITKCESSSPEDWSKAWHELQIPRQAEKEMLTLLFEVVINKDVANKDGGFFDFVPRIITNLVKARLVFSKNVELALKEISRRMEELAQVNDQAWHLLSYMMLYFHPKGRGTDWGFVFMPWTWELWWKQTKEVLGAAQKYRAFDILTLLLQLMQEKSEQVLKSLPAQGSSCVQEYLTDILRRTSRWYLTSI</sequence>
<dbReference type="EMBL" id="CAMXCT030002631">
    <property type="protein sequence ID" value="CAL4786754.1"/>
    <property type="molecule type" value="Genomic_DNA"/>
</dbReference>
<evidence type="ECO:0000256" key="1">
    <source>
        <dbReference type="SAM" id="MobiDB-lite"/>
    </source>
</evidence>
<dbReference type="SUPFAM" id="SSF56219">
    <property type="entry name" value="DNase I-like"/>
    <property type="match status" value="1"/>
</dbReference>
<keyword evidence="4" id="KW-1185">Reference proteome</keyword>
<dbReference type="InterPro" id="IPR036691">
    <property type="entry name" value="Endo/exonu/phosph_ase_sf"/>
</dbReference>
<proteinExistence type="predicted"/>
<evidence type="ECO:0000313" key="3">
    <source>
        <dbReference type="EMBL" id="CAL1152817.1"/>
    </source>
</evidence>
<feature type="compositionally biased region" description="Acidic residues" evidence="1">
    <location>
        <begin position="646"/>
        <end position="663"/>
    </location>
</feature>
<dbReference type="EMBL" id="CAMXCT020002631">
    <property type="protein sequence ID" value="CAL1152817.1"/>
    <property type="molecule type" value="Genomic_DNA"/>
</dbReference>
<dbReference type="OrthoDB" id="522106at2759"/>
<dbReference type="Proteomes" id="UP001152797">
    <property type="component" value="Unassembled WGS sequence"/>
</dbReference>
<accession>A0A9P1G6V4</accession>
<organism evidence="2">
    <name type="scientific">Cladocopium goreaui</name>
    <dbReference type="NCBI Taxonomy" id="2562237"/>
    <lineage>
        <taxon>Eukaryota</taxon>
        <taxon>Sar</taxon>
        <taxon>Alveolata</taxon>
        <taxon>Dinophyceae</taxon>
        <taxon>Suessiales</taxon>
        <taxon>Symbiodiniaceae</taxon>
        <taxon>Cladocopium</taxon>
    </lineage>
</organism>
<comment type="caution">
    <text evidence="2">The sequence shown here is derived from an EMBL/GenBank/DDBJ whole genome shotgun (WGS) entry which is preliminary data.</text>
</comment>
<reference evidence="3" key="2">
    <citation type="submission" date="2024-04" db="EMBL/GenBank/DDBJ databases">
        <authorList>
            <person name="Chen Y."/>
            <person name="Shah S."/>
            <person name="Dougan E. K."/>
            <person name="Thang M."/>
            <person name="Chan C."/>
        </authorList>
    </citation>
    <scope>NUCLEOTIDE SEQUENCE [LARGE SCALE GENOMIC DNA]</scope>
</reference>
<evidence type="ECO:0000313" key="4">
    <source>
        <dbReference type="Proteomes" id="UP001152797"/>
    </source>
</evidence>
<dbReference type="EMBL" id="CAMXCT010002631">
    <property type="protein sequence ID" value="CAI3999442.1"/>
    <property type="molecule type" value="Genomic_DNA"/>
</dbReference>
<gene>
    <name evidence="2" type="ORF">C1SCF055_LOCUS25637</name>
</gene>
<feature type="region of interest" description="Disordered" evidence="1">
    <location>
        <begin position="523"/>
        <end position="579"/>
    </location>
</feature>
<protein>
    <recommendedName>
        <fullName evidence="5">Endonuclease/exonuclease/phosphatase domain-containing protein</fullName>
    </recommendedName>
</protein>
<feature type="region of interest" description="Disordered" evidence="1">
    <location>
        <begin position="640"/>
        <end position="673"/>
    </location>
</feature>
<feature type="compositionally biased region" description="Low complexity" evidence="1">
    <location>
        <begin position="557"/>
        <end position="569"/>
    </location>
</feature>
<evidence type="ECO:0008006" key="5">
    <source>
        <dbReference type="Google" id="ProtNLM"/>
    </source>
</evidence>
<name>A0A9P1G6V4_9DINO</name>